<dbReference type="PATRIC" id="fig|1365250.3.peg.3679"/>
<dbReference type="Proteomes" id="UP000076643">
    <property type="component" value="Unassembled WGS sequence"/>
</dbReference>
<comment type="caution">
    <text evidence="2">The sequence shown here is derived from an EMBL/GenBank/DDBJ whole genome shotgun (WGS) entry which is preliminary data.</text>
</comment>
<keyword evidence="1" id="KW-0732">Signal</keyword>
<evidence type="ECO:0000313" key="2">
    <source>
        <dbReference type="EMBL" id="KZN33633.1"/>
    </source>
</evidence>
<proteinExistence type="predicted"/>
<organism evidence="2 3">
    <name type="scientific">Pseudoalteromonas luteoviolacea DSM 6061</name>
    <dbReference type="NCBI Taxonomy" id="1365250"/>
    <lineage>
        <taxon>Bacteria</taxon>
        <taxon>Pseudomonadati</taxon>
        <taxon>Pseudomonadota</taxon>
        <taxon>Gammaproteobacteria</taxon>
        <taxon>Alteromonadales</taxon>
        <taxon>Pseudoalteromonadaceae</taxon>
        <taxon>Pseudoalteromonas</taxon>
    </lineage>
</organism>
<protein>
    <submittedName>
        <fullName evidence="2">Uncharacterized protein</fullName>
    </submittedName>
</protein>
<gene>
    <name evidence="2" type="ORF">N475_19870</name>
</gene>
<keyword evidence="3" id="KW-1185">Reference proteome</keyword>
<feature type="signal peptide" evidence="1">
    <location>
        <begin position="1"/>
        <end position="19"/>
    </location>
</feature>
<accession>A0A161ZUX9</accession>
<evidence type="ECO:0000256" key="1">
    <source>
        <dbReference type="SAM" id="SignalP"/>
    </source>
</evidence>
<dbReference type="EMBL" id="AUYB01000122">
    <property type="protein sequence ID" value="KZN33633.1"/>
    <property type="molecule type" value="Genomic_DNA"/>
</dbReference>
<dbReference type="RefSeq" id="WP_063365692.1">
    <property type="nucleotide sequence ID" value="NZ_AQHB01000049.1"/>
</dbReference>
<dbReference type="AlphaFoldDB" id="A0A161ZUX9"/>
<feature type="chain" id="PRO_5007830658" evidence="1">
    <location>
        <begin position="20"/>
        <end position="115"/>
    </location>
</feature>
<sequence length="115" mass="12668">MLNKILFIGAISCALNVFAGDIAFGKVVGTKVYDFSNNKAIKVYFEKGSQLWTPGCSENGRPFGTITYSQKSDQAVNHMFSTIIAAQMSGKKVRIFSQAENSCEVDFVGLQESYY</sequence>
<reference evidence="2 3" key="1">
    <citation type="submission" date="2013-07" db="EMBL/GenBank/DDBJ databases">
        <title>Comparative Genomic and Metabolomic Analysis of Twelve Strains of Pseudoalteromonas luteoviolacea.</title>
        <authorList>
            <person name="Vynne N.G."/>
            <person name="Mansson M."/>
            <person name="Gram L."/>
        </authorList>
    </citation>
    <scope>NUCLEOTIDE SEQUENCE [LARGE SCALE GENOMIC DNA]</scope>
    <source>
        <strain evidence="2 3">DSM 6061</strain>
    </source>
</reference>
<evidence type="ECO:0000313" key="3">
    <source>
        <dbReference type="Proteomes" id="UP000076643"/>
    </source>
</evidence>
<name>A0A161ZUX9_9GAMM</name>